<reference evidence="2" key="1">
    <citation type="journal article" date="2020" name="Stud. Mycol.">
        <title>101 Dothideomycetes genomes: a test case for predicting lifestyles and emergence of pathogens.</title>
        <authorList>
            <person name="Haridas S."/>
            <person name="Albert R."/>
            <person name="Binder M."/>
            <person name="Bloem J."/>
            <person name="Labutti K."/>
            <person name="Salamov A."/>
            <person name="Andreopoulos B."/>
            <person name="Baker S."/>
            <person name="Barry K."/>
            <person name="Bills G."/>
            <person name="Bluhm B."/>
            <person name="Cannon C."/>
            <person name="Castanera R."/>
            <person name="Culley D."/>
            <person name="Daum C."/>
            <person name="Ezra D."/>
            <person name="Gonzalez J."/>
            <person name="Henrissat B."/>
            <person name="Kuo A."/>
            <person name="Liang C."/>
            <person name="Lipzen A."/>
            <person name="Lutzoni F."/>
            <person name="Magnuson J."/>
            <person name="Mondo S."/>
            <person name="Nolan M."/>
            <person name="Ohm R."/>
            <person name="Pangilinan J."/>
            <person name="Park H.-J."/>
            <person name="Ramirez L."/>
            <person name="Alfaro M."/>
            <person name="Sun H."/>
            <person name="Tritt A."/>
            <person name="Yoshinaga Y."/>
            <person name="Zwiers L.-H."/>
            <person name="Turgeon B."/>
            <person name="Goodwin S."/>
            <person name="Spatafora J."/>
            <person name="Crous P."/>
            <person name="Grigoriev I."/>
        </authorList>
    </citation>
    <scope>NUCLEOTIDE SEQUENCE</scope>
    <source>
        <strain evidence="2">CBS 113979</strain>
    </source>
</reference>
<evidence type="ECO:0000313" key="3">
    <source>
        <dbReference type="Proteomes" id="UP000800041"/>
    </source>
</evidence>
<sequence>MLRALSHNVTRFSSSPSLPDQGGRCGEKYDRSKPAIRSVQGDRGEVGIGELLVSSGDHDRSQCSSQSMQFRMNAGVDGQRRCSQMSGSGNPLARHTFLGLCLAYDMPMSGFRPCIKFFSGGWSRGTGHVDFRAWINAALVLKSLSPSSCAANLFPAYIPLSFPVIKITTTFPVPRSTIEVSAEPSCDSLRAFFRRRLGSNRTR</sequence>
<organism evidence="2 3">
    <name type="scientific">Aulographum hederae CBS 113979</name>
    <dbReference type="NCBI Taxonomy" id="1176131"/>
    <lineage>
        <taxon>Eukaryota</taxon>
        <taxon>Fungi</taxon>
        <taxon>Dikarya</taxon>
        <taxon>Ascomycota</taxon>
        <taxon>Pezizomycotina</taxon>
        <taxon>Dothideomycetes</taxon>
        <taxon>Pleosporomycetidae</taxon>
        <taxon>Aulographales</taxon>
        <taxon>Aulographaceae</taxon>
    </lineage>
</organism>
<dbReference type="Proteomes" id="UP000800041">
    <property type="component" value="Unassembled WGS sequence"/>
</dbReference>
<name>A0A6G1H587_9PEZI</name>
<feature type="compositionally biased region" description="Polar residues" evidence="1">
    <location>
        <begin position="7"/>
        <end position="18"/>
    </location>
</feature>
<dbReference type="EMBL" id="ML977149">
    <property type="protein sequence ID" value="KAF1988169.1"/>
    <property type="molecule type" value="Genomic_DNA"/>
</dbReference>
<dbReference type="AlphaFoldDB" id="A0A6G1H587"/>
<feature type="region of interest" description="Disordered" evidence="1">
    <location>
        <begin position="1"/>
        <end position="36"/>
    </location>
</feature>
<proteinExistence type="predicted"/>
<evidence type="ECO:0000256" key="1">
    <source>
        <dbReference type="SAM" id="MobiDB-lite"/>
    </source>
</evidence>
<keyword evidence="3" id="KW-1185">Reference proteome</keyword>
<accession>A0A6G1H587</accession>
<protein>
    <submittedName>
        <fullName evidence="2">Uncharacterized protein</fullName>
    </submittedName>
</protein>
<gene>
    <name evidence="2" type="ORF">K402DRAFT_30173</name>
</gene>
<evidence type="ECO:0000313" key="2">
    <source>
        <dbReference type="EMBL" id="KAF1988169.1"/>
    </source>
</evidence>